<sequence>MSMTDEPLYPIAVLIDELKNDDIQLRLNSIRRLSTIARALGEERTRKELIPFLSENNDDDDEVLLAMAEELGVFIPYVGGVEHAHVLLPPLETLSTVEETCVREKAVESLCRAGSQMKETDLVEHFIPLVKRLAAGEWFTARVSACGVFHIAYPSAPDAVKTELRSIYTQLCQDDMPMVRRAAATNLGKFAATIESAHLKTDVMSMFDDLTQDDQDSVRLLAVEGCAALGKLLEPQDCVAHILPVIVNFSQQDKSWRVRYMVANQLYELCEAVGPEPTRTELVPAYVRLLRDNEAEVRIAAAGKVTKFCRILNPELAIQHILPCVKELSTDSSQHVRSALASVIMGMAPVLGKDATIEHLLPIFLSLLKDEFPDVRLNIISKLDQVNQVIGIDLLSQSLLPAIVELAEDRHWRVRLAIIEYIPLLASQLGVGFFDDKLGALCMQWLQDKRRSLQVHSIREAAANNVKRLAEEFGPEWAMQHIVPQVLEMISNPHYLYRMTILRAVSLLAPVMGSEITCSKLLPVVMTGAKDRQVLICINKIIFYYHRVPNIKFNVAKVLQSLIPIVDQSVVEKTIRPGLVELSEDPDVDVRNTSNPKLHPYLFLCFSFACCPCLQVTLSSVCNETKTMMRYFIPIPKTKKIVLGNVFKFTEKETKTELNISLSRKQVEDSISRSSHGVEAIVREDLVRIKAYLLFLRYMIDHMNKPCNLEISNRFTKNLKIRWSSGLNLDCKSSNGLSLASIFQLKSTPFFQSKDMLFELHMILFIYALKLTEKAMVLVSKVYVDLKQIWWNPERHIEKQLVFLTMYVRLVITDWSYIKKFPELTSPVCSSLKLICLAEGQAVTANKAKEKGTSASLVAKLHYGVTQFVAEANASLLSKTNTQVKQLSTQFLDYVSTLGALHELKSGKHLAENLESEGELGEEAIGVLRRSLARAKLTTQCRSDTWNRSSRRRESR</sequence>
<proteinExistence type="inferred from homology"/>
<dbReference type="Gene3D" id="1.25.40.280">
    <property type="entry name" value="alix/aip1 like domains"/>
    <property type="match status" value="1"/>
</dbReference>
<evidence type="ECO:0000256" key="1">
    <source>
        <dbReference type="ARBA" id="ARBA00022737"/>
    </source>
</evidence>
<feature type="repeat" description="HEAT" evidence="3">
    <location>
        <begin position="321"/>
        <end position="359"/>
    </location>
</feature>
<dbReference type="InterPro" id="IPR000357">
    <property type="entry name" value="HEAT"/>
</dbReference>
<evidence type="ECO:0000256" key="3">
    <source>
        <dbReference type="PROSITE-ProRule" id="PRU00103"/>
    </source>
</evidence>
<feature type="repeat" description="HEAT" evidence="3">
    <location>
        <begin position="399"/>
        <end position="437"/>
    </location>
</feature>
<comment type="similarity">
    <text evidence="2">Belongs to the phosphatase 2A regulatory subunit A family.</text>
</comment>
<gene>
    <name evidence="5" type="ORF">BOLC7T44001H</name>
</gene>
<feature type="repeat" description="HEAT" evidence="3">
    <location>
        <begin position="164"/>
        <end position="202"/>
    </location>
</feature>
<dbReference type="InterPro" id="IPR021133">
    <property type="entry name" value="HEAT_type_2"/>
</dbReference>
<feature type="repeat" description="HEAT" evidence="3">
    <location>
        <begin position="282"/>
        <end position="320"/>
    </location>
</feature>
<dbReference type="Pfam" id="PF02985">
    <property type="entry name" value="HEAT"/>
    <property type="match status" value="2"/>
</dbReference>
<feature type="repeat" description="HEAT" evidence="3">
    <location>
        <begin position="10"/>
        <end position="48"/>
    </location>
</feature>
<reference evidence="5" key="1">
    <citation type="submission" date="2018-11" db="EMBL/GenBank/DDBJ databases">
        <authorList>
            <consortium name="Genoscope - CEA"/>
            <person name="William W."/>
        </authorList>
    </citation>
    <scope>NUCLEOTIDE SEQUENCE</scope>
</reference>
<dbReference type="PROSITE" id="PS50077">
    <property type="entry name" value="HEAT_REPEAT"/>
    <property type="match status" value="9"/>
</dbReference>
<dbReference type="EMBL" id="LR031876">
    <property type="protein sequence ID" value="VDD38441.1"/>
    <property type="molecule type" value="Genomic_DNA"/>
</dbReference>
<dbReference type="SUPFAM" id="SSF48371">
    <property type="entry name" value="ARM repeat"/>
    <property type="match status" value="1"/>
</dbReference>
<dbReference type="InterPro" id="IPR038499">
    <property type="entry name" value="BRO1_sf"/>
</dbReference>
<dbReference type="InterPro" id="IPR011989">
    <property type="entry name" value="ARM-like"/>
</dbReference>
<dbReference type="PANTHER" id="PTHR10648:SF36">
    <property type="entry name" value="SERINE_THREONINE-PROTEIN PHOSPHATASE 2A 65 KDA REGULATORY SUBUNIT A BETA ISOFORM-RELATED"/>
    <property type="match status" value="1"/>
</dbReference>
<dbReference type="GO" id="GO:0005634">
    <property type="term" value="C:nucleus"/>
    <property type="evidence" value="ECO:0007669"/>
    <property type="project" value="UniProtKB-ARBA"/>
</dbReference>
<dbReference type="InterPro" id="IPR016024">
    <property type="entry name" value="ARM-type_fold"/>
</dbReference>
<dbReference type="Pfam" id="PF22646">
    <property type="entry name" value="PPP2R1A-like_HEAT"/>
    <property type="match status" value="1"/>
</dbReference>
<evidence type="ECO:0000256" key="2">
    <source>
        <dbReference type="ARBA" id="ARBA00038332"/>
    </source>
</evidence>
<dbReference type="GO" id="GO:0019888">
    <property type="term" value="F:protein phosphatase regulator activity"/>
    <property type="evidence" value="ECO:0007669"/>
    <property type="project" value="TreeGrafter"/>
</dbReference>
<dbReference type="FunFam" id="1.25.10.10:FF:000062">
    <property type="entry name" value="Serine/threonine-protein phosphatase 2A regulatory subunit A alpha isoform"/>
    <property type="match status" value="1"/>
</dbReference>
<evidence type="ECO:0000313" key="5">
    <source>
        <dbReference type="EMBL" id="VDD38441.1"/>
    </source>
</evidence>
<dbReference type="Gene3D" id="1.25.10.10">
    <property type="entry name" value="Leucine-rich Repeat Variant"/>
    <property type="match status" value="1"/>
</dbReference>
<dbReference type="GO" id="GO:0000159">
    <property type="term" value="C:protein phosphatase type 2A complex"/>
    <property type="evidence" value="ECO:0007669"/>
    <property type="project" value="TreeGrafter"/>
</dbReference>
<dbReference type="PANTHER" id="PTHR10648">
    <property type="entry name" value="SERINE/THREONINE-PROTEIN PHOSPHATASE PP2A 65 KDA REGULATORY SUBUNIT"/>
    <property type="match status" value="1"/>
</dbReference>
<dbReference type="GO" id="GO:0005829">
    <property type="term" value="C:cytosol"/>
    <property type="evidence" value="ECO:0007669"/>
    <property type="project" value="TreeGrafter"/>
</dbReference>
<organism evidence="5">
    <name type="scientific">Brassica oleracea</name>
    <name type="common">Wild cabbage</name>
    <dbReference type="NCBI Taxonomy" id="3712"/>
    <lineage>
        <taxon>Eukaryota</taxon>
        <taxon>Viridiplantae</taxon>
        <taxon>Streptophyta</taxon>
        <taxon>Embryophyta</taxon>
        <taxon>Tracheophyta</taxon>
        <taxon>Spermatophyta</taxon>
        <taxon>Magnoliopsida</taxon>
        <taxon>eudicotyledons</taxon>
        <taxon>Gunneridae</taxon>
        <taxon>Pentapetalae</taxon>
        <taxon>rosids</taxon>
        <taxon>malvids</taxon>
        <taxon>Brassicales</taxon>
        <taxon>Brassicaceae</taxon>
        <taxon>Brassiceae</taxon>
        <taxon>Brassica</taxon>
    </lineage>
</organism>
<accession>A0A3P6EQG1</accession>
<dbReference type="AlphaFoldDB" id="A0A3P6EQG1"/>
<feature type="repeat" description="HEAT" evidence="3">
    <location>
        <begin position="203"/>
        <end position="241"/>
    </location>
</feature>
<dbReference type="InterPro" id="IPR054573">
    <property type="entry name" value="PP2A/SF3B1-like_HEAT"/>
</dbReference>
<protein>
    <recommendedName>
        <fullName evidence="4">Phosphatase PP2A regulatory subunit A/Splicing factor 3B subunit 1-like HEAT repeat domain-containing protein</fullName>
    </recommendedName>
</protein>
<feature type="repeat" description="HEAT" evidence="3">
    <location>
        <begin position="482"/>
        <end position="520"/>
    </location>
</feature>
<feature type="repeat" description="HEAT" evidence="3">
    <location>
        <begin position="242"/>
        <end position="281"/>
    </location>
</feature>
<dbReference type="InterPro" id="IPR051023">
    <property type="entry name" value="PP2A_Regulatory_Subunit_A"/>
</dbReference>
<feature type="domain" description="Phosphatase PP2A regulatory subunit A/Splicing factor 3B subunit 1-like HEAT repeat" evidence="4">
    <location>
        <begin position="277"/>
        <end position="352"/>
    </location>
</feature>
<evidence type="ECO:0000259" key="4">
    <source>
        <dbReference type="Pfam" id="PF22646"/>
    </source>
</evidence>
<keyword evidence="1" id="KW-0677">Repeat</keyword>
<feature type="repeat" description="HEAT" evidence="3">
    <location>
        <begin position="360"/>
        <end position="398"/>
    </location>
</feature>
<name>A0A3P6EQG1_BRAOL</name>